<dbReference type="GO" id="GO:0047184">
    <property type="term" value="F:1-acylglycerophosphocholine O-acyltransferase activity"/>
    <property type="evidence" value="ECO:0007669"/>
    <property type="project" value="TreeGrafter"/>
</dbReference>
<keyword evidence="6 8" id="KW-0012">Acyltransferase</keyword>
<proteinExistence type="predicted"/>
<gene>
    <name evidence="8" type="ORF">BSAL_58475</name>
</gene>
<dbReference type="EMBL" id="CYKH01000233">
    <property type="protein sequence ID" value="CUF04389.1"/>
    <property type="molecule type" value="Genomic_DNA"/>
</dbReference>
<protein>
    <submittedName>
        <fullName evidence="8">1-acylglycerophosphocholine O-acyltransferase 1, putative</fullName>
    </submittedName>
</protein>
<evidence type="ECO:0000256" key="6">
    <source>
        <dbReference type="ARBA" id="ARBA00023315"/>
    </source>
</evidence>
<reference evidence="9" key="1">
    <citation type="submission" date="2015-09" db="EMBL/GenBank/DDBJ databases">
        <authorList>
            <consortium name="Pathogen Informatics"/>
        </authorList>
    </citation>
    <scope>NUCLEOTIDE SEQUENCE [LARGE SCALE GENOMIC DNA]</scope>
    <source>
        <strain evidence="9">Lake Konstanz</strain>
    </source>
</reference>
<dbReference type="PANTHER" id="PTHR23063">
    <property type="entry name" value="PHOSPHOLIPID ACYLTRANSFERASE"/>
    <property type="match status" value="1"/>
</dbReference>
<keyword evidence="3 7" id="KW-1133">Transmembrane helix</keyword>
<evidence type="ECO:0000256" key="2">
    <source>
        <dbReference type="ARBA" id="ARBA00022692"/>
    </source>
</evidence>
<dbReference type="PANTHER" id="PTHR23063:SF7">
    <property type="entry name" value="LYSOPHOSPHOLIPID ACYLTRANSFERASE LPCAT4"/>
    <property type="match status" value="1"/>
</dbReference>
<organism evidence="8 9">
    <name type="scientific">Bodo saltans</name>
    <name type="common">Flagellated protozoan</name>
    <dbReference type="NCBI Taxonomy" id="75058"/>
    <lineage>
        <taxon>Eukaryota</taxon>
        <taxon>Discoba</taxon>
        <taxon>Euglenozoa</taxon>
        <taxon>Kinetoplastea</taxon>
        <taxon>Metakinetoplastina</taxon>
        <taxon>Eubodonida</taxon>
        <taxon>Bodonidae</taxon>
        <taxon>Bodo</taxon>
    </lineage>
</organism>
<evidence type="ECO:0000313" key="9">
    <source>
        <dbReference type="Proteomes" id="UP000051952"/>
    </source>
</evidence>
<dbReference type="VEuPathDB" id="TriTrypDB:BSAL_58475"/>
<keyword evidence="4" id="KW-0443">Lipid metabolism</keyword>
<evidence type="ECO:0000256" key="4">
    <source>
        <dbReference type="ARBA" id="ARBA00023098"/>
    </source>
</evidence>
<evidence type="ECO:0000313" key="8">
    <source>
        <dbReference type="EMBL" id="CUF04389.1"/>
    </source>
</evidence>
<dbReference type="GO" id="GO:0036151">
    <property type="term" value="P:phosphatidylcholine acyl-chain remodeling"/>
    <property type="evidence" value="ECO:0007669"/>
    <property type="project" value="TreeGrafter"/>
</dbReference>
<feature type="non-terminal residue" evidence="8">
    <location>
        <position position="172"/>
    </location>
</feature>
<dbReference type="GO" id="GO:0042171">
    <property type="term" value="F:lysophosphatidic acid acyltransferase activity"/>
    <property type="evidence" value="ECO:0007669"/>
    <property type="project" value="TreeGrafter"/>
</dbReference>
<evidence type="ECO:0000256" key="5">
    <source>
        <dbReference type="ARBA" id="ARBA00023136"/>
    </source>
</evidence>
<keyword evidence="1 8" id="KW-0808">Transferase</keyword>
<evidence type="ECO:0000256" key="3">
    <source>
        <dbReference type="ARBA" id="ARBA00022989"/>
    </source>
</evidence>
<dbReference type="OrthoDB" id="10643230at2759"/>
<evidence type="ECO:0000256" key="1">
    <source>
        <dbReference type="ARBA" id="ARBA00022679"/>
    </source>
</evidence>
<keyword evidence="2 7" id="KW-0812">Transmembrane</keyword>
<sequence>MSRTAFEPAQASPTTASSPVQRGIGRLAFPAEVVNPFINNIKVHSTFLQKLKMVALGITIFPIRLTGFALFLVLAWGFAKLALIGYSDEELRAKPMKTGLCKRLVYACSRCCMFFLGYQWFKTETKDWALRPDGTRKEAPILVVNHSTVCDGFLLYYTHGLHSVGVDSVADA</sequence>
<dbReference type="AlphaFoldDB" id="A0A0S4IPF5"/>
<keyword evidence="9" id="KW-1185">Reference proteome</keyword>
<feature type="transmembrane region" description="Helical" evidence="7">
    <location>
        <begin position="54"/>
        <end position="83"/>
    </location>
</feature>
<name>A0A0S4IPF5_BODSA</name>
<dbReference type="GO" id="GO:0005783">
    <property type="term" value="C:endoplasmic reticulum"/>
    <property type="evidence" value="ECO:0007669"/>
    <property type="project" value="TreeGrafter"/>
</dbReference>
<evidence type="ECO:0000256" key="7">
    <source>
        <dbReference type="SAM" id="Phobius"/>
    </source>
</evidence>
<dbReference type="Proteomes" id="UP000051952">
    <property type="component" value="Unassembled WGS sequence"/>
</dbReference>
<keyword evidence="5 7" id="KW-0472">Membrane</keyword>
<accession>A0A0S4IPF5</accession>